<dbReference type="Pfam" id="PF00665">
    <property type="entry name" value="rve"/>
    <property type="match status" value="1"/>
</dbReference>
<dbReference type="PANTHER" id="PTHR46889">
    <property type="entry name" value="TRANSPOSASE INSF FOR INSERTION SEQUENCE IS3B-RELATED"/>
    <property type="match status" value="1"/>
</dbReference>
<dbReference type="InterPro" id="IPR048020">
    <property type="entry name" value="Transpos_IS3"/>
</dbReference>
<dbReference type="OrthoDB" id="9765502at2"/>
<protein>
    <submittedName>
        <fullName evidence="2">IS3 family transposase</fullName>
    </submittedName>
</protein>
<dbReference type="NCBIfam" id="NF033516">
    <property type="entry name" value="transpos_IS3"/>
    <property type="match status" value="1"/>
</dbReference>
<gene>
    <name evidence="2" type="ORF">DIR46_00095</name>
</gene>
<sequence>MSYRLIDELQTKAVPVAQTCHLLGVSRAGFYEAKRRANAPMFCKASVHLRAAFISSGQSYGSRRLVTALANRGLQVGRYKVRRLMQQACLKPVWKRKFVHTTDSKHALPVAPNVLARQFNPAAPNQAYVSDITYIRTGAGWLYLAVVLDLFSRRVVGWAMAPSMPAALVCDALRMAIQARRPAAGLVVHSDRGSQYASDQYQALLTEHGFVCCMSRKGNCWDNAVAERFFLNLKMERVWQRNYANQAEAKLDVANYIARFYNCERLHSVLGNLPPSVYERAMAEKELIAVSEIT</sequence>
<dbReference type="KEGG" id="mtim:DIR46_00095"/>
<dbReference type="InterPro" id="IPR025948">
    <property type="entry name" value="HTH-like_dom"/>
</dbReference>
<dbReference type="GO" id="GO:0015074">
    <property type="term" value="P:DNA integration"/>
    <property type="evidence" value="ECO:0007669"/>
    <property type="project" value="InterPro"/>
</dbReference>
<dbReference type="Gene3D" id="3.30.420.10">
    <property type="entry name" value="Ribonuclease H-like superfamily/Ribonuclease H"/>
    <property type="match status" value="1"/>
</dbReference>
<dbReference type="EMBL" id="CP029343">
    <property type="protein sequence ID" value="AWL03020.1"/>
    <property type="molecule type" value="Genomic_DNA"/>
</dbReference>
<dbReference type="Pfam" id="PF13333">
    <property type="entry name" value="rve_2"/>
    <property type="match status" value="1"/>
</dbReference>
<dbReference type="PANTHER" id="PTHR46889:SF4">
    <property type="entry name" value="TRANSPOSASE INSO FOR INSERTION SEQUENCE ELEMENT IS911B-RELATED"/>
    <property type="match status" value="1"/>
</dbReference>
<dbReference type="InterPro" id="IPR036397">
    <property type="entry name" value="RNaseH_sf"/>
</dbReference>
<dbReference type="PROSITE" id="PS50994">
    <property type="entry name" value="INTEGRASE"/>
    <property type="match status" value="1"/>
</dbReference>
<proteinExistence type="predicted"/>
<dbReference type="AlphaFoldDB" id="A0A2S2DCF3"/>
<accession>A0A2S2DCF3</accession>
<dbReference type="InterPro" id="IPR001584">
    <property type="entry name" value="Integrase_cat-core"/>
</dbReference>
<dbReference type="InterPro" id="IPR012337">
    <property type="entry name" value="RNaseH-like_sf"/>
</dbReference>
<reference evidence="2 3" key="1">
    <citation type="submission" date="2018-05" db="EMBL/GenBank/DDBJ databases">
        <title>Complete genome sequence of Massilia oculi sp. nov. CCUG 43427T (=DSM 26321T), the type strain of M. oculi, and comparison with genome sequences of other Massilia strains.</title>
        <authorList>
            <person name="Zhu B."/>
        </authorList>
    </citation>
    <scope>NUCLEOTIDE SEQUENCE [LARGE SCALE GENOMIC DNA]</scope>
    <source>
        <strain evidence="2 3">CCUG 43427</strain>
    </source>
</reference>
<dbReference type="SUPFAM" id="SSF53098">
    <property type="entry name" value="Ribonuclease H-like"/>
    <property type="match status" value="1"/>
</dbReference>
<keyword evidence="3" id="KW-1185">Reference proteome</keyword>
<evidence type="ECO:0000313" key="3">
    <source>
        <dbReference type="Proteomes" id="UP000245820"/>
    </source>
</evidence>
<feature type="domain" description="Integrase catalytic" evidence="1">
    <location>
        <begin position="120"/>
        <end position="282"/>
    </location>
</feature>
<evidence type="ECO:0000313" key="2">
    <source>
        <dbReference type="EMBL" id="AWL03020.1"/>
    </source>
</evidence>
<dbReference type="Proteomes" id="UP000245820">
    <property type="component" value="Chromosome"/>
</dbReference>
<dbReference type="InterPro" id="IPR050900">
    <property type="entry name" value="Transposase_IS3/IS150/IS904"/>
</dbReference>
<name>A0A2S2DCF3_9BURK</name>
<dbReference type="Pfam" id="PF13276">
    <property type="entry name" value="HTH_21"/>
    <property type="match status" value="1"/>
</dbReference>
<organism evidence="2 3">
    <name type="scientific">Massilia oculi</name>
    <dbReference type="NCBI Taxonomy" id="945844"/>
    <lineage>
        <taxon>Bacteria</taxon>
        <taxon>Pseudomonadati</taxon>
        <taxon>Pseudomonadota</taxon>
        <taxon>Betaproteobacteria</taxon>
        <taxon>Burkholderiales</taxon>
        <taxon>Oxalobacteraceae</taxon>
        <taxon>Telluria group</taxon>
        <taxon>Massilia</taxon>
    </lineage>
</organism>
<evidence type="ECO:0000259" key="1">
    <source>
        <dbReference type="PROSITE" id="PS50994"/>
    </source>
</evidence>
<dbReference type="GO" id="GO:0003676">
    <property type="term" value="F:nucleic acid binding"/>
    <property type="evidence" value="ECO:0007669"/>
    <property type="project" value="InterPro"/>
</dbReference>